<comment type="caution">
    <text evidence="2">The sequence shown here is derived from an EMBL/GenBank/DDBJ whole genome shotgun (WGS) entry which is preliminary data.</text>
</comment>
<feature type="region of interest" description="Disordered" evidence="1">
    <location>
        <begin position="108"/>
        <end position="145"/>
    </location>
</feature>
<protein>
    <submittedName>
        <fullName evidence="2">36060_t:CDS:1</fullName>
    </submittedName>
</protein>
<organism evidence="2 3">
    <name type="scientific">Gigaspora margarita</name>
    <dbReference type="NCBI Taxonomy" id="4874"/>
    <lineage>
        <taxon>Eukaryota</taxon>
        <taxon>Fungi</taxon>
        <taxon>Fungi incertae sedis</taxon>
        <taxon>Mucoromycota</taxon>
        <taxon>Glomeromycotina</taxon>
        <taxon>Glomeromycetes</taxon>
        <taxon>Diversisporales</taxon>
        <taxon>Gigasporaceae</taxon>
        <taxon>Gigaspora</taxon>
    </lineage>
</organism>
<feature type="compositionally biased region" description="Basic and acidic residues" evidence="1">
    <location>
        <begin position="114"/>
        <end position="139"/>
    </location>
</feature>
<evidence type="ECO:0000313" key="2">
    <source>
        <dbReference type="EMBL" id="CAG8751136.1"/>
    </source>
</evidence>
<dbReference type="EMBL" id="CAJVQB010011874">
    <property type="protein sequence ID" value="CAG8751136.1"/>
    <property type="molecule type" value="Genomic_DNA"/>
</dbReference>
<keyword evidence="3" id="KW-1185">Reference proteome</keyword>
<evidence type="ECO:0000256" key="1">
    <source>
        <dbReference type="SAM" id="MobiDB-lite"/>
    </source>
</evidence>
<reference evidence="2 3" key="1">
    <citation type="submission" date="2021-06" db="EMBL/GenBank/DDBJ databases">
        <authorList>
            <person name="Kallberg Y."/>
            <person name="Tangrot J."/>
            <person name="Rosling A."/>
        </authorList>
    </citation>
    <scope>NUCLEOTIDE SEQUENCE [LARGE SCALE GENOMIC DNA]</scope>
    <source>
        <strain evidence="2 3">120-4 pot B 10/14</strain>
    </source>
</reference>
<evidence type="ECO:0000313" key="3">
    <source>
        <dbReference type="Proteomes" id="UP000789901"/>
    </source>
</evidence>
<name>A0ABN7VAK0_GIGMA</name>
<sequence length="145" mass="17209">MRSEYDYNEWWLFQQPEKEAKTIIEVLLEHNRMKNWKKLRGKDQIKKLSNQRLSEKKATWFHEIENIILADTHTRKMIVDESKKNQPTIGRVATKRACFTNIVCYESNSKGKSRAGEKSSKRVLQEKSSNEVKRTRTEELIDILP</sequence>
<accession>A0ABN7VAK0</accession>
<proteinExistence type="predicted"/>
<gene>
    <name evidence="2" type="ORF">GMARGA_LOCUS16404</name>
</gene>
<dbReference type="Proteomes" id="UP000789901">
    <property type="component" value="Unassembled WGS sequence"/>
</dbReference>